<dbReference type="EMBL" id="FUZF01000011">
    <property type="protein sequence ID" value="SKB84500.1"/>
    <property type="molecule type" value="Genomic_DNA"/>
</dbReference>
<proteinExistence type="predicted"/>
<dbReference type="InterPro" id="IPR018490">
    <property type="entry name" value="cNMP-bd_dom_sf"/>
</dbReference>
<keyword evidence="3" id="KW-1185">Reference proteome</keyword>
<reference evidence="3" key="1">
    <citation type="submission" date="2017-02" db="EMBL/GenBank/DDBJ databases">
        <authorList>
            <person name="Varghese N."/>
            <person name="Submissions S."/>
        </authorList>
    </citation>
    <scope>NUCLEOTIDE SEQUENCE [LARGE SCALE GENOMIC DNA]</scope>
    <source>
        <strain evidence="3">DSM 24091</strain>
    </source>
</reference>
<dbReference type="Gene3D" id="2.60.120.10">
    <property type="entry name" value="Jelly Rolls"/>
    <property type="match status" value="1"/>
</dbReference>
<dbReference type="InterPro" id="IPR014710">
    <property type="entry name" value="RmlC-like_jellyroll"/>
</dbReference>
<dbReference type="OrthoDB" id="703618at2"/>
<dbReference type="AlphaFoldDB" id="A0A1T5ELH3"/>
<feature type="region of interest" description="Disordered" evidence="1">
    <location>
        <begin position="206"/>
        <end position="227"/>
    </location>
</feature>
<accession>A0A1T5ELH3</accession>
<dbReference type="STRING" id="1513896.SAMN05660841_02663"/>
<dbReference type="Proteomes" id="UP000190150">
    <property type="component" value="Unassembled WGS sequence"/>
</dbReference>
<evidence type="ECO:0000313" key="3">
    <source>
        <dbReference type="Proteomes" id="UP000190150"/>
    </source>
</evidence>
<dbReference type="SUPFAM" id="SSF51206">
    <property type="entry name" value="cAMP-binding domain-like"/>
    <property type="match status" value="1"/>
</dbReference>
<dbReference type="CDD" id="cd00038">
    <property type="entry name" value="CAP_ED"/>
    <property type="match status" value="1"/>
</dbReference>
<evidence type="ECO:0008006" key="4">
    <source>
        <dbReference type="Google" id="ProtNLM"/>
    </source>
</evidence>
<name>A0A1T5ELH3_9SPHI</name>
<dbReference type="RefSeq" id="WP_079643561.1">
    <property type="nucleotide sequence ID" value="NZ_FUZF01000011.1"/>
</dbReference>
<protein>
    <recommendedName>
        <fullName evidence="4">cAMP-binding domain of CRP or a regulatory subunit of cAMP-dependent protein kinases</fullName>
    </recommendedName>
</protein>
<dbReference type="InterPro" id="IPR000595">
    <property type="entry name" value="cNMP-bd_dom"/>
</dbReference>
<feature type="compositionally biased region" description="Basic residues" evidence="1">
    <location>
        <begin position="214"/>
        <end position="227"/>
    </location>
</feature>
<organism evidence="2 3">
    <name type="scientific">Sphingobacterium nematocida</name>
    <dbReference type="NCBI Taxonomy" id="1513896"/>
    <lineage>
        <taxon>Bacteria</taxon>
        <taxon>Pseudomonadati</taxon>
        <taxon>Bacteroidota</taxon>
        <taxon>Sphingobacteriia</taxon>
        <taxon>Sphingobacteriales</taxon>
        <taxon>Sphingobacteriaceae</taxon>
        <taxon>Sphingobacterium</taxon>
    </lineage>
</organism>
<evidence type="ECO:0000256" key="1">
    <source>
        <dbReference type="SAM" id="MobiDB-lite"/>
    </source>
</evidence>
<gene>
    <name evidence="2" type="ORF">SAMN05660841_02663</name>
</gene>
<evidence type="ECO:0000313" key="2">
    <source>
        <dbReference type="EMBL" id="SKB84500.1"/>
    </source>
</evidence>
<sequence length="227" mass="26369">METTQNQAARILTNHLGKFGTVLPLHKDWIEQHTTYKLYPKNTYIHEEGSTAEQVFYICSGMLARVRYEEDPKTKNLKRQIFSIGLPQMGMLSTEHLYTKSPNIGHIITLRPSLVVSIPYAKLKALKENDQLFNALMAALSNKKKRQLSKLRRIAMIKDPASIYIEFTKIFPDLNQILLQEEKQDLLQISRSTICRTNRFMVTGRNQRKDCVPKGRRRGKKKQRPLK</sequence>